<reference evidence="2" key="1">
    <citation type="journal article" date="2021" name="ISME J.">
        <title>Evolutionary origin and ecological implication of a unique nif island in free-living Bradyrhizobium lineages.</title>
        <authorList>
            <person name="Tao J."/>
        </authorList>
    </citation>
    <scope>NUCLEOTIDE SEQUENCE [LARGE SCALE GENOMIC DNA]</scope>
    <source>
        <strain evidence="2">SZCCT0434</strain>
    </source>
</reference>
<evidence type="ECO:0000313" key="1">
    <source>
        <dbReference type="EMBL" id="MBR0797348.1"/>
    </source>
</evidence>
<organism evidence="1 2">
    <name type="scientific">Bradyrhizobium jicamae</name>
    <dbReference type="NCBI Taxonomy" id="280332"/>
    <lineage>
        <taxon>Bacteria</taxon>
        <taxon>Pseudomonadati</taxon>
        <taxon>Pseudomonadota</taxon>
        <taxon>Alphaproteobacteria</taxon>
        <taxon>Hyphomicrobiales</taxon>
        <taxon>Nitrobacteraceae</taxon>
        <taxon>Bradyrhizobium</taxon>
    </lineage>
</organism>
<sequence length="438" mass="48427">MSNVLDEAKKYVDMFTTGQFPIPPKADTIAGHVPILNELAPSRDDDGIICQLAAEEKLHINDKTFPNMPTSSGRRMDGGDSAARTGVAAFCNSAVDVALLPRFEVLPGIMVRHPKHFPWNNPKNCTRDQLKAFLSGCWRARRLDIAQRLTLVHASRGYICQNIEKDEPGSLKKPPKDFPDVLGPDDIMYMHICAGEDAMYMDPYGQMALQVAIQRADQNSEVDKTNLMLACIVCGRLNLFVQVHKTYKDMLLYYFKEDPGANRRQGALADELIAVVERELDRYPKPLTDIPLFPQNTIEFLEKVDLRAELNNIDPAHHAELAGRFTQATLKDAAATLLGPMNYSLKDAAQRLKELGASANKIAQDLKDLHRDPTDIQTSLLSAGILAADVQQAVQSAFPGFPGALTPGKPVEIGPIKVSVPDPIKKIIPHPFQGGFKW</sequence>
<comment type="caution">
    <text evidence="1">The sequence shown here is derived from an EMBL/GenBank/DDBJ whole genome shotgun (WGS) entry which is preliminary data.</text>
</comment>
<gene>
    <name evidence="1" type="ORF">JQ615_18330</name>
</gene>
<dbReference type="EMBL" id="JAFCJH010000017">
    <property type="protein sequence ID" value="MBR0797348.1"/>
    <property type="molecule type" value="Genomic_DNA"/>
</dbReference>
<dbReference type="Proteomes" id="UP001315278">
    <property type="component" value="Unassembled WGS sequence"/>
</dbReference>
<evidence type="ECO:0008006" key="3">
    <source>
        <dbReference type="Google" id="ProtNLM"/>
    </source>
</evidence>
<keyword evidence="2" id="KW-1185">Reference proteome</keyword>
<evidence type="ECO:0000313" key="2">
    <source>
        <dbReference type="Proteomes" id="UP001315278"/>
    </source>
</evidence>
<proteinExistence type="predicted"/>
<protein>
    <recommendedName>
        <fullName evidence="3">TerB N-terminal domain-containing protein</fullName>
    </recommendedName>
</protein>
<name>A0ABS5FKN3_9BRAD</name>
<accession>A0ABS5FKN3</accession>
<dbReference type="RefSeq" id="WP_212493270.1">
    <property type="nucleotide sequence ID" value="NZ_JAFCJH010000017.1"/>
</dbReference>